<reference evidence="1" key="1">
    <citation type="submission" date="2023-01" db="EMBL/GenBank/DDBJ databases">
        <title>Metagenome sequencing of chrysophaentin producing Chrysophaeum taylorii.</title>
        <authorList>
            <person name="Davison J."/>
            <person name="Bewley C."/>
        </authorList>
    </citation>
    <scope>NUCLEOTIDE SEQUENCE</scope>
    <source>
        <strain evidence="1">NIES-1699</strain>
    </source>
</reference>
<evidence type="ECO:0000313" key="1">
    <source>
        <dbReference type="EMBL" id="KAJ8602508.1"/>
    </source>
</evidence>
<keyword evidence="2" id="KW-1185">Reference proteome</keyword>
<dbReference type="GO" id="GO:0009737">
    <property type="term" value="P:response to abscisic acid"/>
    <property type="evidence" value="ECO:0007669"/>
    <property type="project" value="InterPro"/>
</dbReference>
<dbReference type="EMBL" id="JAQMWT010000379">
    <property type="protein sequence ID" value="KAJ8602508.1"/>
    <property type="molecule type" value="Genomic_DNA"/>
</dbReference>
<proteinExistence type="predicted"/>
<evidence type="ECO:0000313" key="2">
    <source>
        <dbReference type="Proteomes" id="UP001230188"/>
    </source>
</evidence>
<accession>A0AAD7XLF1</accession>
<organism evidence="1 2">
    <name type="scientific">Chrysophaeum taylorii</name>
    <dbReference type="NCBI Taxonomy" id="2483200"/>
    <lineage>
        <taxon>Eukaryota</taxon>
        <taxon>Sar</taxon>
        <taxon>Stramenopiles</taxon>
        <taxon>Ochrophyta</taxon>
        <taxon>Pelagophyceae</taxon>
        <taxon>Pelagomonadales</taxon>
        <taxon>Pelagomonadaceae</taxon>
        <taxon>Chrysophaeum</taxon>
    </lineage>
</organism>
<dbReference type="InterPro" id="IPR044224">
    <property type="entry name" value="KOBITO1-like"/>
</dbReference>
<protein>
    <recommendedName>
        <fullName evidence="3">Glycosyltransferase family 92 protein</fullName>
    </recommendedName>
</protein>
<sequence>MSFVRWHLALGFERLYLYFDDAGAAPVGLAELEAYLEKDEAAGERVERVRRTEKLADEERCLCASFERFGPFVDAEVQARQALNAEHASIRARERGLRWLVHIDIDELFFASNRRAFLEHFAAMDASEVGHVTYANHEGVPEAGDAVDYFASVTLFRVNHLRVPLSDAALRAMQWWRDRTRRGQYLLCYDNGKSAVRLVEGVAPTSVHAWSLGAARLRRRTALCDARALAVEDVDAALDEPCVLHYVACGKFWLRTKYEILGDFDDAWFGGALPIAASFHLDSRDVVVGSGDAAVFDRFYDAHLAPPDRDTIRRHLDAGVLRSYTAVKTFLRGTHCDDGREERCLTREPATERCLENTTTTTSTQLQQPTTTLTYEKAWILSSAANSFLSLQKKTKNN</sequence>
<dbReference type="GO" id="GO:0030244">
    <property type="term" value="P:cellulose biosynthetic process"/>
    <property type="evidence" value="ECO:0007669"/>
    <property type="project" value="InterPro"/>
</dbReference>
<evidence type="ECO:0008006" key="3">
    <source>
        <dbReference type="Google" id="ProtNLM"/>
    </source>
</evidence>
<dbReference type="AlphaFoldDB" id="A0AAD7XLF1"/>
<name>A0AAD7XLF1_9STRA</name>
<gene>
    <name evidence="1" type="ORF">CTAYLR_001269</name>
</gene>
<dbReference type="PANTHER" id="PTHR46701:SF7">
    <property type="entry name" value="GLYCOSYLTRANSFERASE-LIKE KOBITO 1"/>
    <property type="match status" value="1"/>
</dbReference>
<dbReference type="Proteomes" id="UP001230188">
    <property type="component" value="Unassembled WGS sequence"/>
</dbReference>
<dbReference type="PANTHER" id="PTHR46701">
    <property type="entry name" value="GLYCOSYLTRANSFERASE-LIKE KOBITO 1"/>
    <property type="match status" value="1"/>
</dbReference>
<comment type="caution">
    <text evidence="1">The sequence shown here is derived from an EMBL/GenBank/DDBJ whole genome shotgun (WGS) entry which is preliminary data.</text>
</comment>